<dbReference type="RefSeq" id="WP_280883057.1">
    <property type="nucleotide sequence ID" value="NZ_JARXVH010000034.1"/>
</dbReference>
<dbReference type="Proteomes" id="UP001160499">
    <property type="component" value="Unassembled WGS sequence"/>
</dbReference>
<name>A0ABT6M1J6_9ACTN</name>
<feature type="region of interest" description="Disordered" evidence="1">
    <location>
        <begin position="1"/>
        <end position="26"/>
    </location>
</feature>
<keyword evidence="3" id="KW-1185">Reference proteome</keyword>
<accession>A0ABT6M1J6</accession>
<proteinExistence type="predicted"/>
<protein>
    <submittedName>
        <fullName evidence="2">Uncharacterized protein</fullName>
    </submittedName>
</protein>
<comment type="caution">
    <text evidence="2">The sequence shown here is derived from an EMBL/GenBank/DDBJ whole genome shotgun (WGS) entry which is preliminary data.</text>
</comment>
<evidence type="ECO:0000313" key="3">
    <source>
        <dbReference type="Proteomes" id="UP001160499"/>
    </source>
</evidence>
<reference evidence="2 3" key="1">
    <citation type="submission" date="2023-04" db="EMBL/GenBank/DDBJ databases">
        <title>Forest soil microbial communities from Buena Vista Peninsula, Colon Province, Panama.</title>
        <authorList>
            <person name="Bouskill N."/>
        </authorList>
    </citation>
    <scope>NUCLEOTIDE SEQUENCE [LARGE SCALE GENOMIC DNA]</scope>
    <source>
        <strain evidence="2 3">GGS1</strain>
    </source>
</reference>
<evidence type="ECO:0000256" key="1">
    <source>
        <dbReference type="SAM" id="MobiDB-lite"/>
    </source>
</evidence>
<organism evidence="2 3">
    <name type="scientific">Streptomyces pseudovenezuelae</name>
    <dbReference type="NCBI Taxonomy" id="67350"/>
    <lineage>
        <taxon>Bacteria</taxon>
        <taxon>Bacillati</taxon>
        <taxon>Actinomycetota</taxon>
        <taxon>Actinomycetes</taxon>
        <taxon>Kitasatosporales</taxon>
        <taxon>Streptomycetaceae</taxon>
        <taxon>Streptomyces</taxon>
        <taxon>Streptomyces aurantiacus group</taxon>
    </lineage>
</organism>
<evidence type="ECO:0000313" key="2">
    <source>
        <dbReference type="EMBL" id="MDH6222429.1"/>
    </source>
</evidence>
<sequence>MYERKTQAPPRKPAVPGGTIAAHRPPHDVRIGDFVHLDGAYHQIQDMRSAGDTSRRVLLFAEHSPLTMTEAMTIHRPVGTC</sequence>
<dbReference type="EMBL" id="JARXVH010000034">
    <property type="protein sequence ID" value="MDH6222429.1"/>
    <property type="molecule type" value="Genomic_DNA"/>
</dbReference>
<gene>
    <name evidence="2" type="ORF">M2283_009780</name>
</gene>